<keyword evidence="2" id="KW-1185">Reference proteome</keyword>
<protein>
    <submittedName>
        <fullName evidence="1">Uncharacterized protein</fullName>
    </submittedName>
</protein>
<dbReference type="Proteomes" id="UP000664698">
    <property type="component" value="Unassembled WGS sequence"/>
</dbReference>
<organism evidence="1 2">
    <name type="scientific">Algoriphagus aestuariicola</name>
    <dbReference type="NCBI Taxonomy" id="1852016"/>
    <lineage>
        <taxon>Bacteria</taxon>
        <taxon>Pseudomonadati</taxon>
        <taxon>Bacteroidota</taxon>
        <taxon>Cytophagia</taxon>
        <taxon>Cytophagales</taxon>
        <taxon>Cyclobacteriaceae</taxon>
        <taxon>Algoriphagus</taxon>
    </lineage>
</organism>
<comment type="caution">
    <text evidence="1">The sequence shown here is derived from an EMBL/GenBank/DDBJ whole genome shotgun (WGS) entry which is preliminary data.</text>
</comment>
<dbReference type="EMBL" id="JAFKCW010000004">
    <property type="protein sequence ID" value="MBN7802640.1"/>
    <property type="molecule type" value="Genomic_DNA"/>
</dbReference>
<evidence type="ECO:0000313" key="2">
    <source>
        <dbReference type="Proteomes" id="UP000664698"/>
    </source>
</evidence>
<name>A0ABS3BUA1_9BACT</name>
<dbReference type="RefSeq" id="WP_206570655.1">
    <property type="nucleotide sequence ID" value="NZ_JAFKCW010000004.1"/>
</dbReference>
<evidence type="ECO:0000313" key="1">
    <source>
        <dbReference type="EMBL" id="MBN7802640.1"/>
    </source>
</evidence>
<accession>A0ABS3BUA1</accession>
<gene>
    <name evidence="1" type="ORF">J0A67_17320</name>
</gene>
<sequence length="295" mass="32585">MAQETLLGFFYIAWSVPASPLGGSPRTIGPIGVTAPSSGRKLVAAAMFPAPEVNGIFVFFTVGYSLRTSGLTHGYSWLDPFGVRLQAPGLWRTHIPLRIGAVDRRGPVRRRRKRAGVRLCAEGAFLRLDPLVPPLRPGSSLKIPTGYFFNARPSPKACACLAARRVPTDHRTIWRPRSVLRHFFFCCHHVSCAGGKGIFVFFTVGYSLRTSGLTHGYSWLDPFGVRLHAPGLWRTQIPIRIGAVDRRGLVRRRRKRASVRPCAVGALPRLDLLVPPLRPGSSLKIPTGYFFDARP</sequence>
<proteinExistence type="predicted"/>
<reference evidence="1 2" key="1">
    <citation type="submission" date="2021-03" db="EMBL/GenBank/DDBJ databases">
        <title>novel species isolated from a fishpond in China.</title>
        <authorList>
            <person name="Lu H."/>
            <person name="Cai Z."/>
        </authorList>
    </citation>
    <scope>NUCLEOTIDE SEQUENCE [LARGE SCALE GENOMIC DNA]</scope>
    <source>
        <strain evidence="1 2">JCM 31546</strain>
    </source>
</reference>